<evidence type="ECO:0000256" key="3">
    <source>
        <dbReference type="ARBA" id="ARBA00022723"/>
    </source>
</evidence>
<dbReference type="GO" id="GO:0008237">
    <property type="term" value="F:metallopeptidase activity"/>
    <property type="evidence" value="ECO:0007669"/>
    <property type="project" value="UniProtKB-KW"/>
</dbReference>
<comment type="caution">
    <text evidence="8">The sequence shown here is derived from an EMBL/GenBank/DDBJ whole genome shotgun (WGS) entry which is preliminary data.</text>
</comment>
<feature type="domain" description="LysM" evidence="7">
    <location>
        <begin position="455"/>
        <end position="502"/>
    </location>
</feature>
<evidence type="ECO:0000313" key="8">
    <source>
        <dbReference type="EMBL" id="MEN3931588.1"/>
    </source>
</evidence>
<accession>A0ABV0BKR9</accession>
<keyword evidence="4 8" id="KW-0378">Hydrolase</keyword>
<dbReference type="Gene3D" id="3.30.2010.10">
    <property type="entry name" value="Metalloproteases ('zincins'), catalytic domain"/>
    <property type="match status" value="1"/>
</dbReference>
<dbReference type="CDD" id="cd07324">
    <property type="entry name" value="M48C_Oma1-like"/>
    <property type="match status" value="1"/>
</dbReference>
<evidence type="ECO:0000256" key="2">
    <source>
        <dbReference type="ARBA" id="ARBA00022670"/>
    </source>
</evidence>
<gene>
    <name evidence="8" type="ORF">WJT86_11040</name>
</gene>
<dbReference type="PROSITE" id="PS51782">
    <property type="entry name" value="LYSM"/>
    <property type="match status" value="1"/>
</dbReference>
<dbReference type="PANTHER" id="PTHR22726">
    <property type="entry name" value="METALLOENDOPEPTIDASE OMA1"/>
    <property type="match status" value="1"/>
</dbReference>
<dbReference type="Pfam" id="PF01435">
    <property type="entry name" value="Peptidase_M48"/>
    <property type="match status" value="1"/>
</dbReference>
<proteinExistence type="predicted"/>
<evidence type="ECO:0000256" key="6">
    <source>
        <dbReference type="ARBA" id="ARBA00023049"/>
    </source>
</evidence>
<dbReference type="PANTHER" id="PTHR22726:SF1">
    <property type="entry name" value="METALLOENDOPEPTIDASE OMA1, MITOCHONDRIAL"/>
    <property type="match status" value="1"/>
</dbReference>
<evidence type="ECO:0000313" key="9">
    <source>
        <dbReference type="Proteomes" id="UP001418637"/>
    </source>
</evidence>
<dbReference type="RefSeq" id="WP_346337629.1">
    <property type="nucleotide sequence ID" value="NZ_JBBYXI010000004.1"/>
</dbReference>
<reference evidence="8 9" key="1">
    <citation type="submission" date="2024-04" db="EMBL/GenBank/DDBJ databases">
        <title>A novel species isolated from cricket.</title>
        <authorList>
            <person name="Wang H.-C."/>
        </authorList>
    </citation>
    <scope>NUCLEOTIDE SEQUENCE [LARGE SCALE GENOMIC DNA]</scope>
    <source>
        <strain evidence="8 9">WL0021</strain>
    </source>
</reference>
<organism evidence="8 9">
    <name type="scientific">Hohaiivirga grylli</name>
    <dbReference type="NCBI Taxonomy" id="3133970"/>
    <lineage>
        <taxon>Bacteria</taxon>
        <taxon>Pseudomonadati</taxon>
        <taxon>Pseudomonadota</taxon>
        <taxon>Alphaproteobacteria</taxon>
        <taxon>Hyphomicrobiales</taxon>
        <taxon>Methylobacteriaceae</taxon>
        <taxon>Hohaiivirga</taxon>
    </lineage>
</organism>
<keyword evidence="2" id="KW-0645">Protease</keyword>
<evidence type="ECO:0000256" key="4">
    <source>
        <dbReference type="ARBA" id="ARBA00022801"/>
    </source>
</evidence>
<dbReference type="InterPro" id="IPR051156">
    <property type="entry name" value="Mito/Outer_Membr_Metalloprot"/>
</dbReference>
<evidence type="ECO:0000256" key="5">
    <source>
        <dbReference type="ARBA" id="ARBA00022833"/>
    </source>
</evidence>
<dbReference type="Proteomes" id="UP001418637">
    <property type="component" value="Unassembled WGS sequence"/>
</dbReference>
<keyword evidence="5" id="KW-0862">Zinc</keyword>
<comment type="cofactor">
    <cofactor evidence="1">
        <name>Zn(2+)</name>
        <dbReference type="ChEBI" id="CHEBI:29105"/>
    </cofactor>
</comment>
<protein>
    <submittedName>
        <fullName evidence="8">M48 family metalloprotease</fullName>
        <ecNumber evidence="8">3.4.24.-</ecNumber>
    </submittedName>
</protein>
<dbReference type="InterPro" id="IPR001915">
    <property type="entry name" value="Peptidase_M48"/>
</dbReference>
<keyword evidence="3" id="KW-0479">Metal-binding</keyword>
<keyword evidence="6 8" id="KW-0482">Metalloprotease</keyword>
<dbReference type="InterPro" id="IPR018392">
    <property type="entry name" value="LysM"/>
</dbReference>
<name>A0ABV0BKR9_9HYPH</name>
<sequence length="505" mass="53995">MGILGISDFSDNSIVIIGKKQSGALLVGMVGVLKTTFKYGVSALVLCLLAACSTNGKISLPANTPRTLGAFSDSSRDHARLVAAFGGEYNYPPAKRMLENIVQRLVRASDRPDRSYKVTILNSPIANAFALPSGHLYVTRGLLSVANNSSEIAAVLSHEMAHVTLNHAEARTELQARSSLVQRVNTEVLSDPAAGRMVKTRSKVSLASFSRSQEIEADEVGIKTLAAAGFDPYGAAGFLANLSRSVNSTAKSKTSPDMLATHPSTADRIRRALTEAKKFSSPRAQGTDRSTYLSAINGIAFGDDPSDGIVRGRRFVHARFGVTFDAPEGFSLENTSRAVLGASSNGTYKLLFDAVESRSGQSLEDVLRNTWNETIETDSITNITINGLPAATASSRSAEWNFRLAAVQIGDTVFRLIIAAPTNTGDIDRVFNQSLGTLRQINSDEARRISPLHIKIVTARAGDTPESLASMMIVTDRPLERFAALNGISTSTALQAGAEYKIIAD</sequence>
<keyword evidence="9" id="KW-1185">Reference proteome</keyword>
<evidence type="ECO:0000259" key="7">
    <source>
        <dbReference type="PROSITE" id="PS51782"/>
    </source>
</evidence>
<dbReference type="EMBL" id="JBBYXI010000004">
    <property type="protein sequence ID" value="MEN3931588.1"/>
    <property type="molecule type" value="Genomic_DNA"/>
</dbReference>
<dbReference type="EC" id="3.4.24.-" evidence="8"/>
<evidence type="ECO:0000256" key="1">
    <source>
        <dbReference type="ARBA" id="ARBA00001947"/>
    </source>
</evidence>